<keyword evidence="8" id="KW-0963">Cytoplasm</keyword>
<dbReference type="RefSeq" id="WP_394819615.1">
    <property type="nucleotide sequence ID" value="NZ_JAWJZY010000002.1"/>
</dbReference>
<comment type="similarity">
    <text evidence="8">Belongs to the P-Pant transferase superfamily. AcpS family.</text>
</comment>
<comment type="catalytic activity">
    <reaction evidence="8">
        <text>apo-[ACP] + CoA = holo-[ACP] + adenosine 3',5'-bisphosphate + H(+)</text>
        <dbReference type="Rhea" id="RHEA:12068"/>
        <dbReference type="Rhea" id="RHEA-COMP:9685"/>
        <dbReference type="Rhea" id="RHEA-COMP:9690"/>
        <dbReference type="ChEBI" id="CHEBI:15378"/>
        <dbReference type="ChEBI" id="CHEBI:29999"/>
        <dbReference type="ChEBI" id="CHEBI:57287"/>
        <dbReference type="ChEBI" id="CHEBI:58343"/>
        <dbReference type="ChEBI" id="CHEBI:64479"/>
        <dbReference type="EC" id="2.7.8.7"/>
    </reaction>
</comment>
<evidence type="ECO:0000259" key="9">
    <source>
        <dbReference type="Pfam" id="PF01648"/>
    </source>
</evidence>
<dbReference type="NCBIfam" id="TIGR00516">
    <property type="entry name" value="acpS"/>
    <property type="match status" value="1"/>
</dbReference>
<keyword evidence="7 8" id="KW-0275">Fatty acid biosynthesis</keyword>
<keyword evidence="4 8" id="KW-0276">Fatty acid metabolism</keyword>
<keyword evidence="3 8" id="KW-0479">Metal-binding</keyword>
<evidence type="ECO:0000256" key="3">
    <source>
        <dbReference type="ARBA" id="ARBA00022723"/>
    </source>
</evidence>
<feature type="binding site" evidence="8">
    <location>
        <position position="59"/>
    </location>
    <ligand>
        <name>Mg(2+)</name>
        <dbReference type="ChEBI" id="CHEBI:18420"/>
    </ligand>
</feature>
<name>A0ABU7U530_9PROT</name>
<dbReference type="InterPro" id="IPR002582">
    <property type="entry name" value="ACPS"/>
</dbReference>
<dbReference type="InterPro" id="IPR037143">
    <property type="entry name" value="4-PPantetheinyl_Trfase_dom_sf"/>
</dbReference>
<protein>
    <recommendedName>
        <fullName evidence="8">Holo-[acyl-carrier-protein] synthase</fullName>
        <shortName evidence="8">Holo-ACP synthase</shortName>
        <ecNumber evidence="8">2.7.8.7</ecNumber>
    </recommendedName>
    <alternativeName>
        <fullName evidence="8">4'-phosphopantetheinyl transferase AcpS</fullName>
    </alternativeName>
</protein>
<dbReference type="InterPro" id="IPR008278">
    <property type="entry name" value="4-PPantetheinyl_Trfase_dom"/>
</dbReference>
<feature type="domain" description="4'-phosphopantetheinyl transferase" evidence="9">
    <location>
        <begin position="5"/>
        <end position="98"/>
    </location>
</feature>
<keyword evidence="1 8" id="KW-0444">Lipid biosynthesis</keyword>
<dbReference type="Pfam" id="PF01648">
    <property type="entry name" value="ACPS"/>
    <property type="match status" value="1"/>
</dbReference>
<comment type="caution">
    <text evidence="10">The sequence shown here is derived from an EMBL/GenBank/DDBJ whole genome shotgun (WGS) entry which is preliminary data.</text>
</comment>
<gene>
    <name evidence="8" type="primary">acpS</name>
    <name evidence="10" type="ORF">DOFOFD_06840</name>
</gene>
<dbReference type="Proteomes" id="UP001312908">
    <property type="component" value="Unassembled WGS sequence"/>
</dbReference>
<keyword evidence="11" id="KW-1185">Reference proteome</keyword>
<evidence type="ECO:0000256" key="7">
    <source>
        <dbReference type="ARBA" id="ARBA00023160"/>
    </source>
</evidence>
<evidence type="ECO:0000256" key="1">
    <source>
        <dbReference type="ARBA" id="ARBA00022516"/>
    </source>
</evidence>
<evidence type="ECO:0000256" key="6">
    <source>
        <dbReference type="ARBA" id="ARBA00023098"/>
    </source>
</evidence>
<organism evidence="10 11">
    <name type="scientific">Sorlinia euscelidii</name>
    <dbReference type="NCBI Taxonomy" id="3081148"/>
    <lineage>
        <taxon>Bacteria</taxon>
        <taxon>Pseudomonadati</taxon>
        <taxon>Pseudomonadota</taxon>
        <taxon>Alphaproteobacteria</taxon>
        <taxon>Acetobacterales</taxon>
        <taxon>Acetobacteraceae</taxon>
        <taxon>Sorlinia</taxon>
    </lineage>
</organism>
<evidence type="ECO:0000313" key="11">
    <source>
        <dbReference type="Proteomes" id="UP001312908"/>
    </source>
</evidence>
<dbReference type="SUPFAM" id="SSF56214">
    <property type="entry name" value="4'-phosphopantetheinyl transferase"/>
    <property type="match status" value="1"/>
</dbReference>
<sequence>MIIGTGMDICDINRIEKACERHGERFLERVFTPDERQRALRRQGTSRFGTLAKRWAAKEACAKALGTGFSEGVFLQDIEVVNLPSGQPSLILTGGAQARLDALTPPGRRAVIFLSLTDEHPYAIAQVFIEAQEIDKDSFPPNPP</sequence>
<evidence type="ECO:0000256" key="5">
    <source>
        <dbReference type="ARBA" id="ARBA00022842"/>
    </source>
</evidence>
<reference evidence="10 11" key="1">
    <citation type="submission" date="2023-10" db="EMBL/GenBank/DDBJ databases">
        <title>Sorlinia euscelidii gen. nov., sp. nov., an acetic acid bacteria isolated from the gut of Euscelidius variegatus emitter.</title>
        <authorList>
            <person name="Michoud G."/>
            <person name="Marasco R."/>
            <person name="Seferji K."/>
            <person name="Gonella E."/>
            <person name="Garuglieri E."/>
            <person name="Alma A."/>
            <person name="Mapelli F."/>
            <person name="Borin S."/>
            <person name="Daffonchio D."/>
            <person name="Crotti E."/>
        </authorList>
    </citation>
    <scope>NUCLEOTIDE SEQUENCE [LARGE SCALE GENOMIC DNA]</scope>
    <source>
        <strain evidence="10 11">EV16P</strain>
    </source>
</reference>
<dbReference type="EC" id="2.7.8.7" evidence="8"/>
<keyword evidence="6 8" id="KW-0443">Lipid metabolism</keyword>
<keyword evidence="2 8" id="KW-0808">Transferase</keyword>
<keyword evidence="5 8" id="KW-0460">Magnesium</keyword>
<comment type="cofactor">
    <cofactor evidence="8">
        <name>Mg(2+)</name>
        <dbReference type="ChEBI" id="CHEBI:18420"/>
    </cofactor>
</comment>
<accession>A0ABU7U530</accession>
<dbReference type="NCBIfam" id="TIGR00556">
    <property type="entry name" value="pantethn_trn"/>
    <property type="match status" value="1"/>
</dbReference>
<comment type="subcellular location">
    <subcellularLocation>
        <location evidence="8">Cytoplasm</location>
    </subcellularLocation>
</comment>
<evidence type="ECO:0000313" key="10">
    <source>
        <dbReference type="EMBL" id="MEE8658725.1"/>
    </source>
</evidence>
<evidence type="ECO:0000256" key="8">
    <source>
        <dbReference type="HAMAP-Rule" id="MF_00101"/>
    </source>
</evidence>
<comment type="function">
    <text evidence="8">Transfers the 4'-phosphopantetheine moiety from coenzyme A to a Ser of acyl-carrier-protein.</text>
</comment>
<evidence type="ECO:0000256" key="4">
    <source>
        <dbReference type="ARBA" id="ARBA00022832"/>
    </source>
</evidence>
<evidence type="ECO:0000256" key="2">
    <source>
        <dbReference type="ARBA" id="ARBA00022679"/>
    </source>
</evidence>
<dbReference type="InterPro" id="IPR004568">
    <property type="entry name" value="Ppantetheine-prot_Trfase_dom"/>
</dbReference>
<proteinExistence type="inferred from homology"/>
<dbReference type="Gene3D" id="3.90.470.20">
    <property type="entry name" value="4'-phosphopantetheinyl transferase domain"/>
    <property type="match status" value="1"/>
</dbReference>
<dbReference type="EMBL" id="JAWJZY010000002">
    <property type="protein sequence ID" value="MEE8658725.1"/>
    <property type="molecule type" value="Genomic_DNA"/>
</dbReference>
<feature type="binding site" evidence="8">
    <location>
        <position position="8"/>
    </location>
    <ligand>
        <name>Mg(2+)</name>
        <dbReference type="ChEBI" id="CHEBI:18420"/>
    </ligand>
</feature>
<dbReference type="HAMAP" id="MF_00101">
    <property type="entry name" value="AcpS"/>
    <property type="match status" value="1"/>
</dbReference>